<dbReference type="STRING" id="764103.G7DZU0"/>
<dbReference type="AlphaFoldDB" id="G7DZU0"/>
<dbReference type="OrthoDB" id="301434at2759"/>
<name>G7DZU0_MIXOS</name>
<keyword evidence="6" id="KW-1185">Reference proteome</keyword>
<evidence type="ECO:0000256" key="2">
    <source>
        <dbReference type="SAM" id="MobiDB-lite"/>
    </source>
</evidence>
<dbReference type="InterPro" id="IPR050509">
    <property type="entry name" value="CoA-transferase_III"/>
</dbReference>
<dbReference type="eggNOG" id="KOG3957">
    <property type="taxonomic scope" value="Eukaryota"/>
</dbReference>
<gene>
    <name evidence="5" type="primary">Mo02761</name>
    <name evidence="5" type="ORF">E5Q_02761</name>
</gene>
<feature type="transmembrane region" description="Helical" evidence="3">
    <location>
        <begin position="356"/>
        <end position="377"/>
    </location>
</feature>
<reference evidence="5 6" key="2">
    <citation type="journal article" date="2012" name="Open Biol.">
        <title>Characteristics of nucleosomes and linker DNA regions on the genome of the basidiomycete Mixia osmundae revealed by mono- and dinucleosome mapping.</title>
        <authorList>
            <person name="Nishida H."/>
            <person name="Kondo S."/>
            <person name="Matsumoto T."/>
            <person name="Suzuki Y."/>
            <person name="Yoshikawa H."/>
            <person name="Taylor T.D."/>
            <person name="Sugiyama J."/>
        </authorList>
    </citation>
    <scope>NUCLEOTIDE SEQUENCE [LARGE SCALE GENOMIC DNA]</scope>
    <source>
        <strain evidence="6">CBS 9802 / IAM 14324 / JCM 22182 / KY 12970</strain>
    </source>
</reference>
<feature type="region of interest" description="Disordered" evidence="2">
    <location>
        <begin position="1"/>
        <end position="121"/>
    </location>
</feature>
<dbReference type="SUPFAM" id="SSF89796">
    <property type="entry name" value="CoA-transferase family III (CaiB/BaiF)"/>
    <property type="match status" value="2"/>
</dbReference>
<proteinExistence type="inferred from homology"/>
<dbReference type="HOGENOM" id="CLU_278243_0_0_1"/>
<dbReference type="InParanoid" id="G7DZU0"/>
<feature type="transmembrane region" description="Helical" evidence="3">
    <location>
        <begin position="256"/>
        <end position="279"/>
    </location>
</feature>
<dbReference type="Pfam" id="PF02515">
    <property type="entry name" value="CoA_transf_3"/>
    <property type="match status" value="1"/>
</dbReference>
<dbReference type="eggNOG" id="KOG2822">
    <property type="taxonomic scope" value="Eukaryota"/>
</dbReference>
<feature type="domain" description="Phosphatidic acid phosphatase type 2/haloperoxidase" evidence="4">
    <location>
        <begin position="288"/>
        <end position="404"/>
    </location>
</feature>
<dbReference type="InterPro" id="IPR036938">
    <property type="entry name" value="PAP2/HPO_sf"/>
</dbReference>
<sequence>MPVQAPEAEQWPHDGDASKSSSVPELRLTTALDSLDGHDARPKYPRTRSRAPSDLPPGAVLASNPQSPSWTAPIPLPQAQDSPNSASESSESSQSKGQRARLPEPVGDKEGAPAQRGKLSGMMANVMRTGVRVDEPLAVTRQDITRPRSSSVRKAITTPQAEEQAPAWPEQDEELDAPSPYAVTDAATSSAAFDDGKRSRKRGKLAAGCQDPAVYERLMSPWRFKCRQWMVRHVEYETPLLLELQTRYRTKWLDHYFVQTSLLGTHTFFLAVLPLFWWFGQPDWGRQLLYCLAIGGWLSSYLKDYFCIPRPFSPPLTRLTVSYHALEYGLPSTHSTTTVCIALSLIEHVLYNHSVFSWQALSTIGMLCIFTFSVIFGRMYCGMHSALDCAIGAALGVIIWLGFFIFGNAFDAMTLTPGWTVPAVAIPTVLMVISIHPEPVDDCPCFEDANAFLSTMLGILVGYWWLHRLPFTSATSTPGANLETPIDALTLVALASVKIIIGLAVLFAWRLATKKVLHTILPPIFRAVAPLLVLPRRHYLPATDYTKYISPGARLSAIPSFLHLPLSSTPASPSDATPPSSVQADAGLSQAGSLTNGHLTPAAALQAKRKAAHTSMTVDLDDRLRTSKPAKLTRHYDADVLTKTGVYTGIGLIATQLLPLFYAHIGLSVVPNATILPDNAHELLEIRESGRTLPSSFAVDELARDTIALAGLAAHSVHRLRSSDAPKRIRLDSRHAALAFNSEKYVREVGAKSFAWDSIAGLYRTRDGYVRLHTNFPHHKAGLLKLLRLGDEATRDDVQDALAGVDGEDWTEIAMLSHLCVAYFRTQTAWERTEQGKAIAAIVDGPLHFERIAALPPRPLKPLGSQTLPLRGVRVLDLSRVIAAPVACRTLATYGADVLWVTAPHLPLLPDLDRDTSRGKRTTQLDLRSPKDAEKLNRLIQEADVFVQAYRPDSLIKLGLGESDILALKPDIVYATLTAWGDVGPWAKRRGFDSLVQTATGLNASERDAHNDATDCEVSDRPKELPAQALDHAAGYMLAAGVCAALRQRALVGGAWRVKTSLVEVAEYLRGLSRDLSPTAFVREPPSYEQLRREGLIAGLEERVSFLRHPVQFDGIDLAEKQSRQTTNADEATWLPL</sequence>
<dbReference type="Proteomes" id="UP000009131">
    <property type="component" value="Unassembled WGS sequence"/>
</dbReference>
<organism evidence="5 6">
    <name type="scientific">Mixia osmundae (strain CBS 9802 / IAM 14324 / JCM 22182 / KY 12970)</name>
    <dbReference type="NCBI Taxonomy" id="764103"/>
    <lineage>
        <taxon>Eukaryota</taxon>
        <taxon>Fungi</taxon>
        <taxon>Dikarya</taxon>
        <taxon>Basidiomycota</taxon>
        <taxon>Pucciniomycotina</taxon>
        <taxon>Mixiomycetes</taxon>
        <taxon>Mixiales</taxon>
        <taxon>Mixiaceae</taxon>
        <taxon>Mixia</taxon>
    </lineage>
</organism>
<evidence type="ECO:0000313" key="5">
    <source>
        <dbReference type="EMBL" id="GAA96100.1"/>
    </source>
</evidence>
<dbReference type="PANTHER" id="PTHR48228:SF4">
    <property type="entry name" value="BLR3030 PROTEIN"/>
    <property type="match status" value="1"/>
</dbReference>
<dbReference type="GO" id="GO:0003824">
    <property type="term" value="F:catalytic activity"/>
    <property type="evidence" value="ECO:0007669"/>
    <property type="project" value="InterPro"/>
</dbReference>
<dbReference type="InterPro" id="IPR023606">
    <property type="entry name" value="CoA-Trfase_III_dom_1_sf"/>
</dbReference>
<protein>
    <recommendedName>
        <fullName evidence="4">Phosphatidic acid phosphatase type 2/haloperoxidase domain-containing protein</fullName>
    </recommendedName>
</protein>
<comment type="similarity">
    <text evidence="1">Belongs to the CoA-transferase III family.</text>
</comment>
<dbReference type="CDD" id="cd03388">
    <property type="entry name" value="PAP2_SPPase1"/>
    <property type="match status" value="1"/>
</dbReference>
<dbReference type="InterPro" id="IPR000326">
    <property type="entry name" value="PAP2/HPO"/>
</dbReference>
<feature type="compositionally biased region" description="Polar residues" evidence="2">
    <location>
        <begin position="147"/>
        <end position="161"/>
    </location>
</feature>
<dbReference type="SUPFAM" id="SSF48317">
    <property type="entry name" value="Acid phosphatase/Vanadium-dependent haloperoxidase"/>
    <property type="match status" value="1"/>
</dbReference>
<dbReference type="SMART" id="SM00014">
    <property type="entry name" value="acidPPc"/>
    <property type="match status" value="1"/>
</dbReference>
<dbReference type="Pfam" id="PF01569">
    <property type="entry name" value="PAP2"/>
    <property type="match status" value="1"/>
</dbReference>
<feature type="transmembrane region" description="Helical" evidence="3">
    <location>
        <begin position="389"/>
        <end position="407"/>
    </location>
</feature>
<keyword evidence="3" id="KW-1133">Transmembrane helix</keyword>
<evidence type="ECO:0000313" key="6">
    <source>
        <dbReference type="Proteomes" id="UP000009131"/>
    </source>
</evidence>
<evidence type="ECO:0000256" key="1">
    <source>
        <dbReference type="ARBA" id="ARBA00008383"/>
    </source>
</evidence>
<keyword evidence="3" id="KW-0812">Transmembrane</keyword>
<reference evidence="5 6" key="1">
    <citation type="journal article" date="2011" name="J. Gen. Appl. Microbiol.">
        <title>Draft genome sequencing of the enigmatic basidiomycete Mixia osmundae.</title>
        <authorList>
            <person name="Nishida H."/>
            <person name="Nagatsuka Y."/>
            <person name="Sugiyama J."/>
        </authorList>
    </citation>
    <scope>NUCLEOTIDE SEQUENCE [LARGE SCALE GENOMIC DNA]</scope>
    <source>
        <strain evidence="6">CBS 9802 / IAM 14324 / JCM 22182 / KY 12970</strain>
    </source>
</reference>
<keyword evidence="3" id="KW-0472">Membrane</keyword>
<dbReference type="EMBL" id="BABT02000074">
    <property type="protein sequence ID" value="GAA96100.1"/>
    <property type="molecule type" value="Genomic_DNA"/>
</dbReference>
<dbReference type="InterPro" id="IPR003673">
    <property type="entry name" value="CoA-Trfase_fam_III"/>
</dbReference>
<dbReference type="PANTHER" id="PTHR48228">
    <property type="entry name" value="SUCCINYL-COA--D-CITRAMALATE COA-TRANSFERASE"/>
    <property type="match status" value="1"/>
</dbReference>
<evidence type="ECO:0000256" key="3">
    <source>
        <dbReference type="SAM" id="Phobius"/>
    </source>
</evidence>
<feature type="transmembrane region" description="Helical" evidence="3">
    <location>
        <begin position="419"/>
        <end position="437"/>
    </location>
</feature>
<dbReference type="Gene3D" id="3.40.50.10540">
    <property type="entry name" value="Crotonobetainyl-coa:carnitine coa-transferase, domain 1"/>
    <property type="match status" value="1"/>
</dbReference>
<feature type="transmembrane region" description="Helical" evidence="3">
    <location>
        <begin position="449"/>
        <end position="466"/>
    </location>
</feature>
<feature type="region of interest" description="Disordered" evidence="2">
    <location>
        <begin position="144"/>
        <end position="176"/>
    </location>
</feature>
<comment type="caution">
    <text evidence="5">The sequence shown here is derived from an EMBL/GenBank/DDBJ whole genome shotgun (WGS) entry which is preliminary data.</text>
</comment>
<evidence type="ECO:0000259" key="4">
    <source>
        <dbReference type="SMART" id="SM00014"/>
    </source>
</evidence>
<dbReference type="Gene3D" id="1.20.144.10">
    <property type="entry name" value="Phosphatidic acid phosphatase type 2/haloperoxidase"/>
    <property type="match status" value="1"/>
</dbReference>
<feature type="compositionally biased region" description="Low complexity" evidence="2">
    <location>
        <begin position="82"/>
        <end position="95"/>
    </location>
</feature>
<feature type="transmembrane region" description="Helical" evidence="3">
    <location>
        <begin position="486"/>
        <end position="509"/>
    </location>
</feature>
<accession>G7DZU0</accession>